<gene>
    <name evidence="1" type="ordered locus">Desal_2980</name>
</gene>
<proteinExistence type="predicted"/>
<name>C6C0T5_MARSD</name>
<dbReference type="eggNOG" id="ENOG503464F">
    <property type="taxonomic scope" value="Bacteria"/>
</dbReference>
<sequence length="118" mass="13815">MSRNQPSAYEYCLEPASENTEVEVVHGWIFKDDKWVAHAWCEFADRVIDLGQSTHSMDKFNYYITNRVSEDRCRRYSRIEFFTLVGDEGHFGPYDKELFFAETSDRDPLEVIKSGEAS</sequence>
<dbReference type="KEGG" id="dsa:Desal_2980"/>
<keyword evidence="2" id="KW-1185">Reference proteome</keyword>
<dbReference type="Proteomes" id="UP000002601">
    <property type="component" value="Chromosome"/>
</dbReference>
<dbReference type="RefSeq" id="WP_015852848.1">
    <property type="nucleotide sequence ID" value="NC_012881.1"/>
</dbReference>
<evidence type="ECO:0000313" key="1">
    <source>
        <dbReference type="EMBL" id="ACS81032.1"/>
    </source>
</evidence>
<reference evidence="1 2" key="1">
    <citation type="submission" date="2009-06" db="EMBL/GenBank/DDBJ databases">
        <title>Complete sequence of Desulfovibrio salexigens DSM 2638.</title>
        <authorList>
            <consortium name="US DOE Joint Genome Institute"/>
            <person name="Lucas S."/>
            <person name="Copeland A."/>
            <person name="Lapidus A."/>
            <person name="Glavina del Rio T."/>
            <person name="Tice H."/>
            <person name="Bruce D."/>
            <person name="Goodwin L."/>
            <person name="Pitluck S."/>
            <person name="Munk A.C."/>
            <person name="Brettin T."/>
            <person name="Detter J.C."/>
            <person name="Han C."/>
            <person name="Tapia R."/>
            <person name="Larimer F."/>
            <person name="Land M."/>
            <person name="Hauser L."/>
            <person name="Kyrpides N."/>
            <person name="Anderson I."/>
            <person name="Wall J.D."/>
            <person name="Arkin A.P."/>
            <person name="Dehal P."/>
            <person name="Chivian D."/>
            <person name="Giles B."/>
            <person name="Hazen T.C."/>
        </authorList>
    </citation>
    <scope>NUCLEOTIDE SEQUENCE [LARGE SCALE GENOMIC DNA]</scope>
    <source>
        <strain evidence="2">ATCC 14822 / DSM 2638 / NCIMB 8403 / VKM B-1763</strain>
    </source>
</reference>
<dbReference type="STRING" id="526222.Desal_2980"/>
<dbReference type="AlphaFoldDB" id="C6C0T5"/>
<dbReference type="HOGENOM" id="CLU_156448_0_0_7"/>
<accession>C6C0T5</accession>
<protein>
    <submittedName>
        <fullName evidence="1">Uncharacterized protein</fullName>
    </submittedName>
</protein>
<dbReference type="OrthoDB" id="5461027at2"/>
<evidence type="ECO:0000313" key="2">
    <source>
        <dbReference type="Proteomes" id="UP000002601"/>
    </source>
</evidence>
<organism evidence="1 2">
    <name type="scientific">Maridesulfovibrio salexigens (strain ATCC 14822 / DSM 2638 / NCIMB 8403 / VKM B-1763)</name>
    <name type="common">Desulfovibrio salexigens</name>
    <dbReference type="NCBI Taxonomy" id="526222"/>
    <lineage>
        <taxon>Bacteria</taxon>
        <taxon>Pseudomonadati</taxon>
        <taxon>Thermodesulfobacteriota</taxon>
        <taxon>Desulfovibrionia</taxon>
        <taxon>Desulfovibrionales</taxon>
        <taxon>Desulfovibrionaceae</taxon>
        <taxon>Maridesulfovibrio</taxon>
    </lineage>
</organism>
<dbReference type="EMBL" id="CP001649">
    <property type="protein sequence ID" value="ACS81032.1"/>
    <property type="molecule type" value="Genomic_DNA"/>
</dbReference>